<reference evidence="1" key="1">
    <citation type="submission" date="2018-05" db="EMBL/GenBank/DDBJ databases">
        <authorList>
            <person name="Lanie J.A."/>
            <person name="Ng W.-L."/>
            <person name="Kazmierczak K.M."/>
            <person name="Andrzejewski T.M."/>
            <person name="Davidsen T.M."/>
            <person name="Wayne K.J."/>
            <person name="Tettelin H."/>
            <person name="Glass J.I."/>
            <person name="Rusch D."/>
            <person name="Podicherti R."/>
            <person name="Tsui H.-C.T."/>
            <person name="Winkler M.E."/>
        </authorList>
    </citation>
    <scope>NUCLEOTIDE SEQUENCE</scope>
</reference>
<dbReference type="EMBL" id="UINC01033210">
    <property type="protein sequence ID" value="SVB22121.1"/>
    <property type="molecule type" value="Genomic_DNA"/>
</dbReference>
<gene>
    <name evidence="1" type="ORF">METZ01_LOCUS174975</name>
</gene>
<name>A0A382C8V7_9ZZZZ</name>
<dbReference type="InterPro" id="IPR013783">
    <property type="entry name" value="Ig-like_fold"/>
</dbReference>
<sequence length="110" mass="11910">MAYSISYLRRFVFVAGAFALGQAAVQAEVKLPSVFGDHMVLQQGQRLPVWGWAEPGESVTVSIAGQSHTTEADKNGAWNLRLKKSLKASKSPVAFTVKGSNTIDFKDVLV</sequence>
<accession>A0A382C8V7</accession>
<dbReference type="GO" id="GO:0001681">
    <property type="term" value="F:sialate O-acetylesterase activity"/>
    <property type="evidence" value="ECO:0007669"/>
    <property type="project" value="InterPro"/>
</dbReference>
<protein>
    <recommendedName>
        <fullName evidence="2">Sialate O-acetylesterase domain-containing protein</fullName>
    </recommendedName>
</protein>
<dbReference type="Gene3D" id="2.60.40.10">
    <property type="entry name" value="Immunoglobulins"/>
    <property type="match status" value="1"/>
</dbReference>
<dbReference type="PANTHER" id="PTHR22901:SF0">
    <property type="entry name" value="SIALATE O-ACETYLESTERASE"/>
    <property type="match status" value="1"/>
</dbReference>
<organism evidence="1">
    <name type="scientific">marine metagenome</name>
    <dbReference type="NCBI Taxonomy" id="408172"/>
    <lineage>
        <taxon>unclassified sequences</taxon>
        <taxon>metagenomes</taxon>
        <taxon>ecological metagenomes</taxon>
    </lineage>
</organism>
<dbReference type="InterPro" id="IPR039329">
    <property type="entry name" value="SIAE"/>
</dbReference>
<dbReference type="PANTHER" id="PTHR22901">
    <property type="entry name" value="SIALATE O-ACETYLESTERASE"/>
    <property type="match status" value="1"/>
</dbReference>
<dbReference type="AlphaFoldDB" id="A0A382C8V7"/>
<feature type="non-terminal residue" evidence="1">
    <location>
        <position position="110"/>
    </location>
</feature>
<proteinExistence type="predicted"/>
<evidence type="ECO:0008006" key="2">
    <source>
        <dbReference type="Google" id="ProtNLM"/>
    </source>
</evidence>
<dbReference type="GO" id="GO:0005975">
    <property type="term" value="P:carbohydrate metabolic process"/>
    <property type="evidence" value="ECO:0007669"/>
    <property type="project" value="TreeGrafter"/>
</dbReference>
<evidence type="ECO:0000313" key="1">
    <source>
        <dbReference type="EMBL" id="SVB22121.1"/>
    </source>
</evidence>